<dbReference type="Proteomes" id="UP000234275">
    <property type="component" value="Unassembled WGS sequence"/>
</dbReference>
<evidence type="ECO:0000313" key="2">
    <source>
        <dbReference type="EMBL" id="PLB49333.1"/>
    </source>
</evidence>
<accession>A0A2I2G919</accession>
<protein>
    <submittedName>
        <fullName evidence="2">Uncharacterized protein</fullName>
    </submittedName>
</protein>
<feature type="chain" id="PRO_5014131011" evidence="1">
    <location>
        <begin position="25"/>
        <end position="172"/>
    </location>
</feature>
<reference evidence="2 3" key="1">
    <citation type="submission" date="2016-12" db="EMBL/GenBank/DDBJ databases">
        <title>The genomes of Aspergillus section Nigri reveals drivers in fungal speciation.</title>
        <authorList>
            <consortium name="DOE Joint Genome Institute"/>
            <person name="Vesth T.C."/>
            <person name="Nybo J."/>
            <person name="Theobald S."/>
            <person name="Brandl J."/>
            <person name="Frisvad J.C."/>
            <person name="Nielsen K.F."/>
            <person name="Lyhne E.K."/>
            <person name="Kogle M.E."/>
            <person name="Kuo A."/>
            <person name="Riley R."/>
            <person name="Clum A."/>
            <person name="Nolan M."/>
            <person name="Lipzen A."/>
            <person name="Salamov A."/>
            <person name="Henrissat B."/>
            <person name="Wiebenga A."/>
            <person name="De Vries R.P."/>
            <person name="Grigoriev I.V."/>
            <person name="Mortensen U.H."/>
            <person name="Andersen M.R."/>
            <person name="Baker S.E."/>
        </authorList>
    </citation>
    <scope>NUCLEOTIDE SEQUENCE [LARGE SCALE GENOMIC DNA]</scope>
    <source>
        <strain evidence="2 3">IBT 23096</strain>
    </source>
</reference>
<dbReference type="AlphaFoldDB" id="A0A2I2G919"/>
<comment type="caution">
    <text evidence="2">The sequence shown here is derived from an EMBL/GenBank/DDBJ whole genome shotgun (WGS) entry which is preliminary data.</text>
</comment>
<evidence type="ECO:0000256" key="1">
    <source>
        <dbReference type="SAM" id="SignalP"/>
    </source>
</evidence>
<feature type="signal peptide" evidence="1">
    <location>
        <begin position="1"/>
        <end position="24"/>
    </location>
</feature>
<dbReference type="EMBL" id="MSFO01000004">
    <property type="protein sequence ID" value="PLB49333.1"/>
    <property type="molecule type" value="Genomic_DNA"/>
</dbReference>
<name>A0A2I2G919_9EURO</name>
<sequence>MEKAFWLMRIILLFLGSCRRVGDSIEQEKPPILDEQKNIYRRAPSLYRQRGASPMPGGTSMKPINPLLSTYSRPKGWNPADLPGYPHTHRRDDVLGQKTRKNQLIFPSTSLAKQKMSANTEACLNPFTTCQLLSRDLPARIVTFTCALKPVMRRVFSEADSVHRDAQWLRPH</sequence>
<dbReference type="GeneID" id="36550361"/>
<evidence type="ECO:0000313" key="3">
    <source>
        <dbReference type="Proteomes" id="UP000234275"/>
    </source>
</evidence>
<proteinExistence type="predicted"/>
<keyword evidence="1" id="KW-0732">Signal</keyword>
<dbReference type="VEuPathDB" id="FungiDB:P170DRAFT_180787"/>
<gene>
    <name evidence="2" type="ORF">P170DRAFT_180787</name>
</gene>
<keyword evidence="3" id="KW-1185">Reference proteome</keyword>
<dbReference type="RefSeq" id="XP_024704635.1">
    <property type="nucleotide sequence ID" value="XM_024842663.1"/>
</dbReference>
<organism evidence="2 3">
    <name type="scientific">Aspergillus steynii IBT 23096</name>
    <dbReference type="NCBI Taxonomy" id="1392250"/>
    <lineage>
        <taxon>Eukaryota</taxon>
        <taxon>Fungi</taxon>
        <taxon>Dikarya</taxon>
        <taxon>Ascomycota</taxon>
        <taxon>Pezizomycotina</taxon>
        <taxon>Eurotiomycetes</taxon>
        <taxon>Eurotiomycetidae</taxon>
        <taxon>Eurotiales</taxon>
        <taxon>Aspergillaceae</taxon>
        <taxon>Aspergillus</taxon>
        <taxon>Aspergillus subgen. Circumdati</taxon>
    </lineage>
</organism>